<dbReference type="NCBIfam" id="NF008772">
    <property type="entry name" value="PRK11809.1"/>
    <property type="match status" value="1"/>
</dbReference>
<dbReference type="InterPro" id="IPR010985">
    <property type="entry name" value="Ribbon_hlx_hlx"/>
</dbReference>
<gene>
    <name evidence="25" type="primary">putA</name>
    <name evidence="25" type="ORF">HC248_01736</name>
</gene>
<feature type="domain" description="Proline dehydrogenase PutA" evidence="22">
    <location>
        <begin position="155"/>
        <end position="266"/>
    </location>
</feature>
<evidence type="ECO:0000259" key="23">
    <source>
        <dbReference type="Pfam" id="PF18327"/>
    </source>
</evidence>
<dbReference type="RefSeq" id="WP_168922131.1">
    <property type="nucleotide sequence ID" value="NZ_CP051461.1"/>
</dbReference>
<dbReference type="InterPro" id="IPR013321">
    <property type="entry name" value="Arc_rbn_hlx_hlx"/>
</dbReference>
<feature type="domain" description="Aldehyde dehydrogenase" evidence="20">
    <location>
        <begin position="678"/>
        <end position="1119"/>
    </location>
</feature>
<dbReference type="GO" id="GO:0003700">
    <property type="term" value="F:DNA-binding transcription factor activity"/>
    <property type="evidence" value="ECO:0007669"/>
    <property type="project" value="InterPro"/>
</dbReference>
<keyword evidence="5 18" id="KW-0285">Flavoprotein</keyword>
<evidence type="ECO:0000256" key="18">
    <source>
        <dbReference type="PIRNR" id="PIRNR000197"/>
    </source>
</evidence>
<comment type="function">
    <text evidence="18">Oxidizes proline to glutamate for use as a carbon and nitrogen source.</text>
</comment>
<sequence>MSTVTLGLKVDEALRARIREAATQQGRTPHWLIKQAVLHYVESLERGLSPLGANLGATALGEMPEINEIDESDEPTSSLMPLPQPQPFLDWAQNVLPQTDLRAAITAAWHRPEEECLPLLVQLAHTSDAVQRTAIETQATKLVEGLRGKKDSGGVEALVQEFSLSSQEGVALMCLAEALLRIPDNATRDALIRDKISHGDWHSHLGNSPSMFVNAAVWGLMLTGKLTSSSSEKSLGASLTRLIGKGGEPLIRQGVHRAMKLMGEQFVTGQTISEALANSRTLEKSGFRYSYDMLGEAAVTEQDAEGYMVSYEQAIHAIGKASNGRGIHEGPGISVKLSALHPRYSRAQRDRVMTELLPRLLHLTLLARKYDIGLNIDAEEADRLELSLDLLECLCFEPALKGWNGIGFVVQAYQKRCPFVIDYAIDLARRSGHRLMIRLVKGAYWDSEIKRAQLDGHEGYPVYTRKVHTDVAFLACARKLLDAPDAIYPQFATHNAQTLATIYHMAGGNYYSGQYEFQCLHGMGEPLYDQVTGSVANGKLARPCRIYAPVGTHETLLAYLVRRLLENGANTSFVNRIGDANIPVAELVVDPVFQVQQTEFETGRLGAPHDKIPLPRQMFADLGEQSRQNSTGLNLANEQQLASLSAGLLRSTQNLYTASSTVADIAATDAPNTDGGWHAVLNPADTRDQVGWMRPASAEDVELAISRAARAAQIWQGTPQEERAACLSRAADLLEQRTQSLLGLIVREAGKSIPNAIAEIREAVDFLRYYAAQVSATFDNATHRPLGVVLCISPWNFPLAIFTGQVAAALASGNCALAKPAEQTSLIADVMVKILHEAGVPVDAVQLVPGTGETVGAALVAHRQIAGVMFTGSTEVSRMIAQTLAKRLSPQGRPITLIAETGGQNALVADSSALAEQLVGDVLSSAFDSAGQRCSALRLLCLQEDGADRVVEMIKHAMREWVMGNPDRMQTDVGPVIDEDARIQIEAHIARMQSEGQSVTRVGRNESAVQGHFVMPALIEIDDIKRLQREVFGPVLHVLRYRRDQLGEVLDALNATGYGLTFGVHSRIDETIAQVTQKVQAGNVYVNRNVIGAVVGVQPFGGMGLSGTGPKAGGPLYLYRLLQANPSQGNQALTALPTMPVSPSAALIKLPNPAATLALKALQSLNSALVSPAFLALDGWQTSGDMAKAVTACDAYTASNVLGQIFTMPGPTGEANRYQLLPRGAVWAMPQTALGLVQQVAAALASGNPCWLETPIAGSPVALALAIFPADVQAFVRAHKVGQLLEQQHLSALLFEGDSDTLHALLPRIAERSGAIVRVENLTSAQLASGGVYDVSALMHEQSISTNTAAAGGNAQLMTMG</sequence>
<dbReference type="GO" id="GO:0003842">
    <property type="term" value="F:L-glutamate gamma-semialdehyde dehydrogenase activity"/>
    <property type="evidence" value="ECO:0007669"/>
    <property type="project" value="UniProtKB-UniRule"/>
</dbReference>
<dbReference type="InterPro" id="IPR041349">
    <property type="entry name" value="PRODH"/>
</dbReference>
<dbReference type="InterPro" id="IPR048798">
    <property type="entry name" value="PutA_RHH"/>
</dbReference>
<evidence type="ECO:0000256" key="5">
    <source>
        <dbReference type="ARBA" id="ARBA00022630"/>
    </source>
</evidence>
<feature type="active site" evidence="19">
    <location>
        <position position="934"/>
    </location>
</feature>
<dbReference type="KEGG" id="pvac:HC248_01736"/>
<dbReference type="Pfam" id="PF18327">
    <property type="entry name" value="PRODH"/>
    <property type="match status" value="1"/>
</dbReference>
<keyword evidence="8 18" id="KW-0805">Transcription regulation</keyword>
<feature type="domain" description="Proline dehydrogenase" evidence="21">
    <location>
        <begin position="276"/>
        <end position="576"/>
    </location>
</feature>
<dbReference type="NCBIfam" id="NF008869">
    <property type="entry name" value="PRK11904.1"/>
    <property type="match status" value="1"/>
</dbReference>
<dbReference type="SUPFAM" id="SSF81935">
    <property type="entry name" value="N-terminal domain of bifunctional PutA protein"/>
    <property type="match status" value="1"/>
</dbReference>
<evidence type="ECO:0000256" key="2">
    <source>
        <dbReference type="ARBA" id="ARBA00004739"/>
    </source>
</evidence>
<dbReference type="GO" id="GO:0010133">
    <property type="term" value="P:L-proline catabolic process to L-glutamate"/>
    <property type="evidence" value="ECO:0007669"/>
    <property type="project" value="UniProtKB-UniRule"/>
</dbReference>
<dbReference type="CDD" id="cd22233">
    <property type="entry name" value="RHH_CopAso-like"/>
    <property type="match status" value="1"/>
</dbReference>
<evidence type="ECO:0000259" key="22">
    <source>
        <dbReference type="Pfam" id="PF14850"/>
    </source>
</evidence>
<proteinExistence type="inferred from homology"/>
<evidence type="ECO:0000256" key="4">
    <source>
        <dbReference type="ARBA" id="ARBA00022491"/>
    </source>
</evidence>
<dbReference type="InterPro" id="IPR016160">
    <property type="entry name" value="Ald_DH_CS_CYS"/>
</dbReference>
<dbReference type="InterPro" id="IPR005933">
    <property type="entry name" value="PutA_C"/>
</dbReference>
<evidence type="ECO:0000256" key="7">
    <source>
        <dbReference type="ARBA" id="ARBA00023002"/>
    </source>
</evidence>
<keyword evidence="26" id="KW-1185">Reference proteome</keyword>
<reference evidence="25 26" key="1">
    <citation type="submission" date="2020-04" db="EMBL/GenBank/DDBJ databases">
        <title>Complete genome of a Psychrophilic, Marine, Gas Vacuolate Bacterium Polaromonas vacuolata KCTC 22033T.</title>
        <authorList>
            <person name="Hwang K."/>
            <person name="Kim K.M."/>
        </authorList>
    </citation>
    <scope>NUCLEOTIDE SEQUENCE [LARGE SCALE GENOMIC DNA]</scope>
    <source>
        <strain evidence="25 26">KCTC 22033</strain>
    </source>
</reference>
<evidence type="ECO:0000256" key="16">
    <source>
        <dbReference type="ARBA" id="ARBA00060889"/>
    </source>
</evidence>
<dbReference type="Pfam" id="PF01619">
    <property type="entry name" value="Pro_dh"/>
    <property type="match status" value="1"/>
</dbReference>
<dbReference type="Proteomes" id="UP000502041">
    <property type="component" value="Chromosome"/>
</dbReference>
<dbReference type="GO" id="GO:0004657">
    <property type="term" value="F:proline dehydrogenase activity"/>
    <property type="evidence" value="ECO:0007669"/>
    <property type="project" value="UniProtKB-UniRule"/>
</dbReference>
<dbReference type="EC" id="1.5.5.2" evidence="18"/>
<dbReference type="Gene3D" id="1.10.1220.10">
    <property type="entry name" value="Met repressor-like"/>
    <property type="match status" value="1"/>
</dbReference>
<dbReference type="GO" id="GO:0009898">
    <property type="term" value="C:cytoplasmic side of plasma membrane"/>
    <property type="evidence" value="ECO:0007669"/>
    <property type="project" value="TreeGrafter"/>
</dbReference>
<dbReference type="InterPro" id="IPR029041">
    <property type="entry name" value="FAD-linked_oxidoreductase-like"/>
</dbReference>
<evidence type="ECO:0000259" key="21">
    <source>
        <dbReference type="Pfam" id="PF01619"/>
    </source>
</evidence>
<dbReference type="InterPro" id="IPR016162">
    <property type="entry name" value="Ald_DH_N"/>
</dbReference>
<evidence type="ECO:0000259" key="24">
    <source>
        <dbReference type="Pfam" id="PF21775"/>
    </source>
</evidence>
<dbReference type="Pfam" id="PF14850">
    <property type="entry name" value="Pro_dh-DNA_bdg"/>
    <property type="match status" value="1"/>
</dbReference>
<dbReference type="FunFam" id="3.40.309.10:FF:000005">
    <property type="entry name" value="1-pyrroline-5-carboxylate dehydrogenase 1"/>
    <property type="match status" value="1"/>
</dbReference>
<dbReference type="PANTHER" id="PTHR42862">
    <property type="entry name" value="DELTA-1-PYRROLINE-5-CARBOXYLATE DEHYDROGENASE 1, ISOFORM A-RELATED"/>
    <property type="match status" value="1"/>
</dbReference>
<dbReference type="Pfam" id="PF21775">
    <property type="entry name" value="PutA_1st"/>
    <property type="match status" value="1"/>
</dbReference>
<dbReference type="InterPro" id="IPR050485">
    <property type="entry name" value="Proline_metab_enzyme"/>
</dbReference>
<dbReference type="Gene3D" id="3.20.20.220">
    <property type="match status" value="1"/>
</dbReference>
<dbReference type="NCBIfam" id="TIGR01238">
    <property type="entry name" value="D1pyr5carbox3"/>
    <property type="match status" value="1"/>
</dbReference>
<keyword evidence="9 18" id="KW-0520">NAD</keyword>
<evidence type="ECO:0000259" key="20">
    <source>
        <dbReference type="Pfam" id="PF00171"/>
    </source>
</evidence>
<evidence type="ECO:0000256" key="9">
    <source>
        <dbReference type="ARBA" id="ARBA00023027"/>
    </source>
</evidence>
<comment type="similarity">
    <text evidence="17 18">In the C-terminal section; belongs to the aldehyde dehydrogenase family.</text>
</comment>
<comment type="pathway">
    <text evidence="2 18">Amino-acid degradation; L-proline degradation into L-glutamate; L-glutamate from L-proline: step 1/2.</text>
</comment>
<dbReference type="GO" id="GO:0003677">
    <property type="term" value="F:DNA binding"/>
    <property type="evidence" value="ECO:0007669"/>
    <property type="project" value="UniProtKB-KW"/>
</dbReference>
<evidence type="ECO:0000256" key="11">
    <source>
        <dbReference type="ARBA" id="ARBA00023125"/>
    </source>
</evidence>
<organism evidence="25 26">
    <name type="scientific">Polaromonas vacuolata</name>
    <dbReference type="NCBI Taxonomy" id="37448"/>
    <lineage>
        <taxon>Bacteria</taxon>
        <taxon>Pseudomonadati</taxon>
        <taxon>Pseudomonadota</taxon>
        <taxon>Betaproteobacteria</taxon>
        <taxon>Burkholderiales</taxon>
        <taxon>Comamonadaceae</taxon>
        <taxon>Polaromonas</taxon>
    </lineage>
</organism>
<comment type="pathway">
    <text evidence="3 18">Amino-acid degradation; L-proline degradation into L-glutamate; L-glutamate from L-proline: step 2/2.</text>
</comment>
<dbReference type="InterPro" id="IPR024090">
    <property type="entry name" value="PRODH_PutA_dom_I"/>
</dbReference>
<dbReference type="SUPFAM" id="SSF51730">
    <property type="entry name" value="FAD-linked oxidoreductase"/>
    <property type="match status" value="1"/>
</dbReference>
<dbReference type="Pfam" id="PF00171">
    <property type="entry name" value="Aldedh"/>
    <property type="match status" value="1"/>
</dbReference>
<dbReference type="SUPFAM" id="SSF47598">
    <property type="entry name" value="Ribbon-helix-helix"/>
    <property type="match status" value="1"/>
</dbReference>
<keyword evidence="12 18" id="KW-0804">Transcription</keyword>
<dbReference type="InterPro" id="IPR024082">
    <property type="entry name" value="PRODH_PutA_dom_II"/>
</dbReference>
<evidence type="ECO:0000256" key="1">
    <source>
        <dbReference type="ARBA" id="ARBA00001974"/>
    </source>
</evidence>
<dbReference type="PROSITE" id="PS00070">
    <property type="entry name" value="ALDEHYDE_DEHYDR_CYS"/>
    <property type="match status" value="1"/>
</dbReference>
<keyword evidence="7 18" id="KW-0560">Oxidoreductase</keyword>
<dbReference type="PIRSF" id="PIRSF000197">
    <property type="entry name" value="Bifunct_PutA"/>
    <property type="match status" value="1"/>
</dbReference>
<evidence type="ECO:0000313" key="26">
    <source>
        <dbReference type="Proteomes" id="UP000502041"/>
    </source>
</evidence>
<dbReference type="SUPFAM" id="SSF53720">
    <property type="entry name" value="ALDH-like"/>
    <property type="match status" value="1"/>
</dbReference>
<dbReference type="InterPro" id="IPR016163">
    <property type="entry name" value="Ald_DH_C"/>
</dbReference>
<evidence type="ECO:0000256" key="14">
    <source>
        <dbReference type="ARBA" id="ARBA00048142"/>
    </source>
</evidence>
<comment type="cofactor">
    <cofactor evidence="1 18">
        <name>FAD</name>
        <dbReference type="ChEBI" id="CHEBI:57692"/>
    </cofactor>
</comment>
<evidence type="ECO:0000256" key="6">
    <source>
        <dbReference type="ARBA" id="ARBA00022827"/>
    </source>
</evidence>
<dbReference type="FunFam" id="1.20.5.460:FF:000001">
    <property type="entry name" value="Bifunctional protein PutA"/>
    <property type="match status" value="1"/>
</dbReference>
<comment type="similarity">
    <text evidence="16 18">In the N-terminal section; belongs to the proline dehydrogenase family.</text>
</comment>
<evidence type="ECO:0000256" key="10">
    <source>
        <dbReference type="ARBA" id="ARBA00023062"/>
    </source>
</evidence>
<dbReference type="EMBL" id="CP051461">
    <property type="protein sequence ID" value="QJC56430.1"/>
    <property type="molecule type" value="Genomic_DNA"/>
</dbReference>
<dbReference type="EC" id="1.2.1.88" evidence="18"/>
<keyword evidence="10 18" id="KW-0642">Proline metabolism</keyword>
<feature type="active site" evidence="19">
    <location>
        <position position="900"/>
    </location>
</feature>
<dbReference type="Gene3D" id="3.40.605.10">
    <property type="entry name" value="Aldehyde Dehydrogenase, Chain A, domain 1"/>
    <property type="match status" value="1"/>
</dbReference>
<evidence type="ECO:0000256" key="15">
    <source>
        <dbReference type="ARBA" id="ARBA00048779"/>
    </source>
</evidence>
<dbReference type="CDD" id="cd07125">
    <property type="entry name" value="ALDH_PutA-P5CDH"/>
    <property type="match status" value="1"/>
</dbReference>
<feature type="domain" description="PutA RHH" evidence="24">
    <location>
        <begin position="11"/>
        <end position="42"/>
    </location>
</feature>
<dbReference type="Gene3D" id="1.20.5.460">
    <property type="entry name" value="Single helix bin"/>
    <property type="match status" value="1"/>
</dbReference>
<dbReference type="InterPro" id="IPR015590">
    <property type="entry name" value="Aldehyde_DH_dom"/>
</dbReference>
<dbReference type="Gene3D" id="1.20.5.550">
    <property type="entry name" value="Single Helix bin"/>
    <property type="match status" value="1"/>
</dbReference>
<evidence type="ECO:0000256" key="3">
    <source>
        <dbReference type="ARBA" id="ARBA00004786"/>
    </source>
</evidence>
<evidence type="ECO:0000256" key="13">
    <source>
        <dbReference type="ARBA" id="ARBA00023268"/>
    </source>
</evidence>
<keyword evidence="11 18" id="KW-0238">DNA-binding</keyword>
<keyword evidence="6 18" id="KW-0274">FAD</keyword>
<keyword evidence="4 18" id="KW-0678">Repressor</keyword>
<keyword evidence="13" id="KW-0511">Multifunctional enzyme</keyword>
<dbReference type="InterPro" id="IPR025703">
    <property type="entry name" value="Bifunct_PutA"/>
</dbReference>
<evidence type="ECO:0000256" key="8">
    <source>
        <dbReference type="ARBA" id="ARBA00023015"/>
    </source>
</evidence>
<dbReference type="Gene3D" id="3.40.309.10">
    <property type="entry name" value="Aldehyde Dehydrogenase, Chain A, domain 2"/>
    <property type="match status" value="1"/>
</dbReference>
<feature type="domain" description="Proline utilization A proline dehydrogenase N-terminal" evidence="23">
    <location>
        <begin position="99"/>
        <end position="147"/>
    </location>
</feature>
<evidence type="ECO:0000256" key="17">
    <source>
        <dbReference type="ARBA" id="ARBA00060911"/>
    </source>
</evidence>
<name>A0A6H2H9C9_9BURK</name>
<dbReference type="InterPro" id="IPR016161">
    <property type="entry name" value="Ald_DH/histidinol_DH"/>
</dbReference>
<comment type="catalytic activity">
    <reaction evidence="15 18">
        <text>L-proline + a quinone = (S)-1-pyrroline-5-carboxylate + a quinol + H(+)</text>
        <dbReference type="Rhea" id="RHEA:23784"/>
        <dbReference type="ChEBI" id="CHEBI:15378"/>
        <dbReference type="ChEBI" id="CHEBI:17388"/>
        <dbReference type="ChEBI" id="CHEBI:24646"/>
        <dbReference type="ChEBI" id="CHEBI:60039"/>
        <dbReference type="ChEBI" id="CHEBI:132124"/>
        <dbReference type="EC" id="1.5.5.2"/>
    </reaction>
</comment>
<protein>
    <recommendedName>
        <fullName evidence="18">Bifunctional protein PutA</fullName>
    </recommendedName>
    <domain>
        <recommendedName>
            <fullName evidence="18">Proline dehydrogenase</fullName>
            <ecNumber evidence="18">1.5.5.2</ecNumber>
        </recommendedName>
        <alternativeName>
            <fullName evidence="18">Proline oxidase</fullName>
        </alternativeName>
    </domain>
    <domain>
        <recommendedName>
            <fullName evidence="18">Delta-1-pyrroline-5-carboxylate dehydrogenase</fullName>
            <shortName evidence="18">P5C dehydrogenase</shortName>
            <ecNumber evidence="18">1.2.1.88</ecNumber>
        </recommendedName>
        <alternativeName>
            <fullName evidence="18">L-glutamate gamma-semialdehyde dehydrogenase</fullName>
        </alternativeName>
    </domain>
</protein>
<dbReference type="UniPathway" id="UPA00261">
    <property type="reaction ID" value="UER00373"/>
</dbReference>
<evidence type="ECO:0000256" key="12">
    <source>
        <dbReference type="ARBA" id="ARBA00023163"/>
    </source>
</evidence>
<evidence type="ECO:0000256" key="19">
    <source>
        <dbReference type="PIRSR" id="PIRSR000197-1"/>
    </source>
</evidence>
<evidence type="ECO:0000313" key="25">
    <source>
        <dbReference type="EMBL" id="QJC56430.1"/>
    </source>
</evidence>
<dbReference type="PANTHER" id="PTHR42862:SF1">
    <property type="entry name" value="DELTA-1-PYRROLINE-5-CARBOXYLATE DEHYDROGENASE 2, ISOFORM A-RELATED"/>
    <property type="match status" value="1"/>
</dbReference>
<comment type="catalytic activity">
    <reaction evidence="14 18">
        <text>L-glutamate 5-semialdehyde + NAD(+) + H2O = L-glutamate + NADH + 2 H(+)</text>
        <dbReference type="Rhea" id="RHEA:30235"/>
        <dbReference type="ChEBI" id="CHEBI:15377"/>
        <dbReference type="ChEBI" id="CHEBI:15378"/>
        <dbReference type="ChEBI" id="CHEBI:29985"/>
        <dbReference type="ChEBI" id="CHEBI:57540"/>
        <dbReference type="ChEBI" id="CHEBI:57945"/>
        <dbReference type="ChEBI" id="CHEBI:58066"/>
        <dbReference type="EC" id="1.2.1.88"/>
    </reaction>
</comment>
<dbReference type="InterPro" id="IPR024089">
    <property type="entry name" value="PRODH_PutA_dom_I/II"/>
</dbReference>
<dbReference type="FunFam" id="3.20.20.220:FF:000004">
    <property type="entry name" value="Bifunctional protein PutA"/>
    <property type="match status" value="1"/>
</dbReference>
<accession>A0A6H2H9C9</accession>
<dbReference type="InterPro" id="IPR002872">
    <property type="entry name" value="Proline_DH_dom"/>
</dbReference>